<accession>A0A4D6MSD0</accession>
<reference evidence="1 2" key="1">
    <citation type="submission" date="2019-04" db="EMBL/GenBank/DDBJ databases">
        <title>An improved genome assembly and genetic linkage map for asparagus bean, Vigna unguiculata ssp. sesquipedialis.</title>
        <authorList>
            <person name="Xia Q."/>
            <person name="Zhang R."/>
            <person name="Dong Y."/>
        </authorList>
    </citation>
    <scope>NUCLEOTIDE SEQUENCE [LARGE SCALE GENOMIC DNA]</scope>
    <source>
        <tissue evidence="1">Leaf</tissue>
    </source>
</reference>
<keyword evidence="2" id="KW-1185">Reference proteome</keyword>
<sequence>MAHDAEYAMTRIWFAALIHEWLRRDMWCWFGVAVAAVRATVNDCFTRECSTSLAMATEDLLAGFVARERFCFCCSDLSGF</sequence>
<evidence type="ECO:0000313" key="1">
    <source>
        <dbReference type="EMBL" id="QCE03522.1"/>
    </source>
</evidence>
<gene>
    <name evidence="1" type="ORF">DEO72_LG8g1547</name>
</gene>
<dbReference type="Proteomes" id="UP000501690">
    <property type="component" value="Linkage Group LG8"/>
</dbReference>
<dbReference type="EMBL" id="CP039352">
    <property type="protein sequence ID" value="QCE03522.1"/>
    <property type="molecule type" value="Genomic_DNA"/>
</dbReference>
<organism evidence="1 2">
    <name type="scientific">Vigna unguiculata</name>
    <name type="common">Cowpea</name>
    <dbReference type="NCBI Taxonomy" id="3917"/>
    <lineage>
        <taxon>Eukaryota</taxon>
        <taxon>Viridiplantae</taxon>
        <taxon>Streptophyta</taxon>
        <taxon>Embryophyta</taxon>
        <taxon>Tracheophyta</taxon>
        <taxon>Spermatophyta</taxon>
        <taxon>Magnoliopsida</taxon>
        <taxon>eudicotyledons</taxon>
        <taxon>Gunneridae</taxon>
        <taxon>Pentapetalae</taxon>
        <taxon>rosids</taxon>
        <taxon>fabids</taxon>
        <taxon>Fabales</taxon>
        <taxon>Fabaceae</taxon>
        <taxon>Papilionoideae</taxon>
        <taxon>50 kb inversion clade</taxon>
        <taxon>NPAAA clade</taxon>
        <taxon>indigoferoid/millettioid clade</taxon>
        <taxon>Phaseoleae</taxon>
        <taxon>Vigna</taxon>
    </lineage>
</organism>
<dbReference type="AlphaFoldDB" id="A0A4D6MSD0"/>
<proteinExistence type="predicted"/>
<name>A0A4D6MSD0_VIGUN</name>
<protein>
    <submittedName>
        <fullName evidence="1">Uncharacterized protein</fullName>
    </submittedName>
</protein>
<evidence type="ECO:0000313" key="2">
    <source>
        <dbReference type="Proteomes" id="UP000501690"/>
    </source>
</evidence>